<dbReference type="InterPro" id="IPR032466">
    <property type="entry name" value="Metal_Hydrolase"/>
</dbReference>
<organism evidence="2 3">
    <name type="scientific">Streptomyces macrosporus</name>
    <dbReference type="NCBI Taxonomy" id="44032"/>
    <lineage>
        <taxon>Bacteria</taxon>
        <taxon>Bacillati</taxon>
        <taxon>Actinomycetota</taxon>
        <taxon>Actinomycetes</taxon>
        <taxon>Kitasatosporales</taxon>
        <taxon>Streptomycetaceae</taxon>
        <taxon>Streptomyces</taxon>
    </lineage>
</organism>
<dbReference type="SUPFAM" id="SSF51556">
    <property type="entry name" value="Metallo-dependent hydrolases"/>
    <property type="match status" value="1"/>
</dbReference>
<dbReference type="InterPro" id="IPR033932">
    <property type="entry name" value="YtcJ-like"/>
</dbReference>
<gene>
    <name evidence="2" type="ORF">GCM10010405_08400</name>
</gene>
<dbReference type="PANTHER" id="PTHR22642">
    <property type="entry name" value="IMIDAZOLONEPROPIONASE"/>
    <property type="match status" value="1"/>
</dbReference>
<feature type="domain" description="Amidohydrolase 3" evidence="1">
    <location>
        <begin position="49"/>
        <end position="534"/>
    </location>
</feature>
<dbReference type="RefSeq" id="WP_344320671.1">
    <property type="nucleotide sequence ID" value="NZ_BAAASZ010000006.1"/>
</dbReference>
<dbReference type="Proteomes" id="UP001501638">
    <property type="component" value="Unassembled WGS sequence"/>
</dbReference>
<dbReference type="Gene3D" id="2.30.40.10">
    <property type="entry name" value="Urease, subunit C, domain 1"/>
    <property type="match status" value="1"/>
</dbReference>
<dbReference type="Gene3D" id="3.10.310.70">
    <property type="match status" value="1"/>
</dbReference>
<accession>A0ABN3JGN0</accession>
<dbReference type="CDD" id="cd01300">
    <property type="entry name" value="YtcJ_like"/>
    <property type="match status" value="1"/>
</dbReference>
<evidence type="ECO:0000313" key="3">
    <source>
        <dbReference type="Proteomes" id="UP001501638"/>
    </source>
</evidence>
<dbReference type="SUPFAM" id="SSF51338">
    <property type="entry name" value="Composite domain of metallo-dependent hydrolases"/>
    <property type="match status" value="1"/>
</dbReference>
<dbReference type="Gene3D" id="3.20.20.140">
    <property type="entry name" value="Metal-dependent hydrolases"/>
    <property type="match status" value="1"/>
</dbReference>
<dbReference type="InterPro" id="IPR011059">
    <property type="entry name" value="Metal-dep_hydrolase_composite"/>
</dbReference>
<dbReference type="Pfam" id="PF07969">
    <property type="entry name" value="Amidohydro_3"/>
    <property type="match status" value="1"/>
</dbReference>
<sequence>MPQRLHVNGKVFTGRGEDDFVSAFAVADGRVVWVGETADAPTDEHVERVDLEGRTVLPGFVDVHTHPSLVAGNLGAVACTPPHVGNIEEMVEALRRSPRAGRGEDVWIEGWGYDESKLAEGRTPTAADLDRVSTTQPVYVRRSDCHSGVCNTRALELAGITRDTPDPPGARFGRREDGEPDGVLMELAANDAVLAAKETRDHAHAVRELAGTAAHYDERGIVAVTDMMARREPYDHLDLYRGARESGMRQRVVLYYDWAALTAASDGTPPDLPASARTGDVRVGGLKLFMDGSISNRTAWTADPYPGSDDHGMRTLTDEAIRAAHAYARRNGLQLVFHAMGDRAIGHVIDLFADEEPWLEGVPSVRIDHATLMTDEHVRRIGAARMDFGVVTQIVFFFAEHDSYVRNLSPERYRRAYPLRSLYAGLDRLALSSDAPATTWADPDDVFTSVQAAVTRRAYNGADIVAEQALTVPQALLLYTGRARRLADLPGVGLIAPGYDASFVVLDRDVFTVPVEEIDRVRVAETHIRGEEVHRRG</sequence>
<dbReference type="InterPro" id="IPR013108">
    <property type="entry name" value="Amidohydro_3"/>
</dbReference>
<comment type="caution">
    <text evidence="2">The sequence shown here is derived from an EMBL/GenBank/DDBJ whole genome shotgun (WGS) entry which is preliminary data.</text>
</comment>
<dbReference type="PANTHER" id="PTHR22642:SF2">
    <property type="entry name" value="PROTEIN LONG AFTER FAR-RED 3"/>
    <property type="match status" value="1"/>
</dbReference>
<evidence type="ECO:0000313" key="2">
    <source>
        <dbReference type="EMBL" id="GAA2428120.1"/>
    </source>
</evidence>
<evidence type="ECO:0000259" key="1">
    <source>
        <dbReference type="Pfam" id="PF07969"/>
    </source>
</evidence>
<keyword evidence="3" id="KW-1185">Reference proteome</keyword>
<dbReference type="EMBL" id="BAAASZ010000006">
    <property type="protein sequence ID" value="GAA2428120.1"/>
    <property type="molecule type" value="Genomic_DNA"/>
</dbReference>
<reference evidence="2 3" key="1">
    <citation type="journal article" date="2019" name="Int. J. Syst. Evol. Microbiol.">
        <title>The Global Catalogue of Microorganisms (GCM) 10K type strain sequencing project: providing services to taxonomists for standard genome sequencing and annotation.</title>
        <authorList>
            <consortium name="The Broad Institute Genomics Platform"/>
            <consortium name="The Broad Institute Genome Sequencing Center for Infectious Disease"/>
            <person name="Wu L."/>
            <person name="Ma J."/>
        </authorList>
    </citation>
    <scope>NUCLEOTIDE SEQUENCE [LARGE SCALE GENOMIC DNA]</scope>
    <source>
        <strain evidence="2 3">JCM 6305</strain>
    </source>
</reference>
<name>A0ABN3JGN0_9ACTN</name>
<proteinExistence type="predicted"/>
<protein>
    <submittedName>
        <fullName evidence="2">Amidohydrolase</fullName>
    </submittedName>
</protein>